<evidence type="ECO:0000313" key="5">
    <source>
        <dbReference type="EMBL" id="NDV86366.1"/>
    </source>
</evidence>
<dbReference type="PANTHER" id="PTHR33204:SF18">
    <property type="entry name" value="TRANSCRIPTIONAL REGULATORY PROTEIN"/>
    <property type="match status" value="1"/>
</dbReference>
<dbReference type="SUPFAM" id="SSF46785">
    <property type="entry name" value="Winged helix' DNA-binding domain"/>
    <property type="match status" value="1"/>
</dbReference>
<dbReference type="InterPro" id="IPR036390">
    <property type="entry name" value="WH_DNA-bd_sf"/>
</dbReference>
<organism evidence="5 6">
    <name type="scientific">Aurantimonas aggregata</name>
    <dbReference type="NCBI Taxonomy" id="2047720"/>
    <lineage>
        <taxon>Bacteria</taxon>
        <taxon>Pseudomonadati</taxon>
        <taxon>Pseudomonadota</taxon>
        <taxon>Alphaproteobacteria</taxon>
        <taxon>Hyphomicrobiales</taxon>
        <taxon>Aurantimonadaceae</taxon>
        <taxon>Aurantimonas</taxon>
    </lineage>
</organism>
<reference evidence="5 6" key="1">
    <citation type="submission" date="2020-01" db="EMBL/GenBank/DDBJ databases">
        <title>Genomes of bacteria type strains.</title>
        <authorList>
            <person name="Chen J."/>
            <person name="Zhu S."/>
            <person name="Chen J."/>
        </authorList>
    </citation>
    <scope>NUCLEOTIDE SEQUENCE [LARGE SCALE GENOMIC DNA]</scope>
    <source>
        <strain evidence="5 6">KCTC 52919</strain>
    </source>
</reference>
<dbReference type="RefSeq" id="WP_163043339.1">
    <property type="nucleotide sequence ID" value="NZ_JAAAMJ010000003.1"/>
</dbReference>
<name>A0A6L9MF97_9HYPH</name>
<sequence>MKLEKITELPDTRRRRHYDDSCAAAHALDLIGERWALLVMRELYWGPKRFGAIKASLPGISANVLTQRLEGLEAAGVLIRRKLPPPSGAQVYELTEWGYESEPIFQALGRWAARSPSHDPTLPFSAASLLLSLRTMLSPERAACIDARIGFALGAERFVAHLAKGQIDIEPGPTEGADVVFAGPPPMIAAAIYGGQTLETLASEGALEISGDRALAERFVGLFPLPPKAVLPD</sequence>
<dbReference type="Proteomes" id="UP000476332">
    <property type="component" value="Unassembled WGS sequence"/>
</dbReference>
<gene>
    <name evidence="5" type="ORF">GTW51_06600</name>
</gene>
<keyword evidence="1" id="KW-0805">Transcription regulation</keyword>
<protein>
    <submittedName>
        <fullName evidence="5">Transcriptional regulator</fullName>
    </submittedName>
</protein>
<dbReference type="InterPro" id="IPR003033">
    <property type="entry name" value="SCP2_sterol-bd_dom"/>
</dbReference>
<dbReference type="Gene3D" id="1.10.10.10">
    <property type="entry name" value="Winged helix-like DNA-binding domain superfamily/Winged helix DNA-binding domain"/>
    <property type="match status" value="1"/>
</dbReference>
<dbReference type="InterPro" id="IPR036527">
    <property type="entry name" value="SCP2_sterol-bd_dom_sf"/>
</dbReference>
<feature type="domain" description="HTH hxlR-type" evidence="4">
    <location>
        <begin position="22"/>
        <end position="120"/>
    </location>
</feature>
<dbReference type="EMBL" id="JAAAMJ010000003">
    <property type="protein sequence ID" value="NDV86366.1"/>
    <property type="molecule type" value="Genomic_DNA"/>
</dbReference>
<dbReference type="PROSITE" id="PS51118">
    <property type="entry name" value="HTH_HXLR"/>
    <property type="match status" value="1"/>
</dbReference>
<proteinExistence type="predicted"/>
<dbReference type="Pfam" id="PF01638">
    <property type="entry name" value="HxlR"/>
    <property type="match status" value="1"/>
</dbReference>
<dbReference type="InterPro" id="IPR002577">
    <property type="entry name" value="HTH_HxlR"/>
</dbReference>
<keyword evidence="6" id="KW-1185">Reference proteome</keyword>
<dbReference type="AlphaFoldDB" id="A0A6L9MF97"/>
<evidence type="ECO:0000256" key="2">
    <source>
        <dbReference type="ARBA" id="ARBA00023125"/>
    </source>
</evidence>
<evidence type="ECO:0000259" key="4">
    <source>
        <dbReference type="PROSITE" id="PS51118"/>
    </source>
</evidence>
<comment type="caution">
    <text evidence="5">The sequence shown here is derived from an EMBL/GenBank/DDBJ whole genome shotgun (WGS) entry which is preliminary data.</text>
</comment>
<evidence type="ECO:0000313" key="6">
    <source>
        <dbReference type="Proteomes" id="UP000476332"/>
    </source>
</evidence>
<accession>A0A6L9MF97</accession>
<evidence type="ECO:0000256" key="1">
    <source>
        <dbReference type="ARBA" id="ARBA00023015"/>
    </source>
</evidence>
<dbReference type="GO" id="GO:0003677">
    <property type="term" value="F:DNA binding"/>
    <property type="evidence" value="ECO:0007669"/>
    <property type="project" value="UniProtKB-KW"/>
</dbReference>
<evidence type="ECO:0000256" key="3">
    <source>
        <dbReference type="ARBA" id="ARBA00023163"/>
    </source>
</evidence>
<dbReference type="Pfam" id="PF02036">
    <property type="entry name" value="SCP2"/>
    <property type="match status" value="1"/>
</dbReference>
<dbReference type="PANTHER" id="PTHR33204">
    <property type="entry name" value="TRANSCRIPTIONAL REGULATOR, MARR FAMILY"/>
    <property type="match status" value="1"/>
</dbReference>
<keyword evidence="2" id="KW-0238">DNA-binding</keyword>
<dbReference type="SUPFAM" id="SSF55718">
    <property type="entry name" value="SCP-like"/>
    <property type="match status" value="1"/>
</dbReference>
<keyword evidence="3" id="KW-0804">Transcription</keyword>
<dbReference type="Gene3D" id="3.30.1050.10">
    <property type="entry name" value="SCP2 sterol-binding domain"/>
    <property type="match status" value="1"/>
</dbReference>
<dbReference type="InterPro" id="IPR036388">
    <property type="entry name" value="WH-like_DNA-bd_sf"/>
</dbReference>